<dbReference type="InterPro" id="IPR045362">
    <property type="entry name" value="CIS_spike_tip"/>
</dbReference>
<evidence type="ECO:0000256" key="1">
    <source>
        <dbReference type="SAM" id="MobiDB-lite"/>
    </source>
</evidence>
<feature type="region of interest" description="Disordered" evidence="1">
    <location>
        <begin position="109"/>
        <end position="135"/>
    </location>
</feature>
<proteinExistence type="predicted"/>
<dbReference type="EMBL" id="LFCV01000002">
    <property type="protein sequence ID" value="KMJ47018.1"/>
    <property type="molecule type" value="Genomic_DNA"/>
</dbReference>
<reference evidence="2 3" key="1">
    <citation type="submission" date="2015-06" db="EMBL/GenBank/DDBJ databases">
        <title>Draft Whole-Genome Sequence of the Entomopathogenic Bacterium Xenorhabdus khoisanae.</title>
        <authorList>
            <person name="Naidoo S."/>
            <person name="Featherston J."/>
            <person name="Gray V.M."/>
        </authorList>
    </citation>
    <scope>NUCLEOTIDE SEQUENCE [LARGE SCALE GENOMIC DNA]</scope>
    <source>
        <strain evidence="2 3">MCB</strain>
    </source>
</reference>
<accession>A0A0J5FXV4</accession>
<keyword evidence="3" id="KW-1185">Reference proteome</keyword>
<dbReference type="Proteomes" id="UP000036277">
    <property type="component" value="Unassembled WGS sequence"/>
</dbReference>
<dbReference type="PATRIC" id="fig|880157.4.peg.119"/>
<comment type="caution">
    <text evidence="2">The sequence shown here is derived from an EMBL/GenBank/DDBJ whole genome shotgun (WGS) entry which is preliminary data.</text>
</comment>
<dbReference type="AlphaFoldDB" id="A0A0J5FXV4"/>
<evidence type="ECO:0000313" key="2">
    <source>
        <dbReference type="EMBL" id="KMJ47018.1"/>
    </source>
</evidence>
<organism evidence="2 3">
    <name type="scientific">Xenorhabdus khoisanae</name>
    <dbReference type="NCBI Taxonomy" id="880157"/>
    <lineage>
        <taxon>Bacteria</taxon>
        <taxon>Pseudomonadati</taxon>
        <taxon>Pseudomonadota</taxon>
        <taxon>Gammaproteobacteria</taxon>
        <taxon>Enterobacterales</taxon>
        <taxon>Morganellaceae</taxon>
        <taxon>Xenorhabdus</taxon>
    </lineage>
</organism>
<dbReference type="RefSeq" id="WP_047961446.1">
    <property type="nucleotide sequence ID" value="NZ_CAWMBG010000002.1"/>
</dbReference>
<dbReference type="Pfam" id="PF19267">
    <property type="entry name" value="CIS_spike_tip"/>
    <property type="match status" value="1"/>
</dbReference>
<evidence type="ECO:0000313" key="3">
    <source>
        <dbReference type="Proteomes" id="UP000036277"/>
    </source>
</evidence>
<dbReference type="OrthoDB" id="5518630at2"/>
<dbReference type="STRING" id="880157.AB204_00545"/>
<name>A0A0J5FXV4_9GAMM</name>
<gene>
    <name evidence="2" type="ORF">AB204_00545</name>
</gene>
<sequence length="143" mass="15150">MSEPIVTDGDTLQFEPQFESRKVNIPGLIKINGTGHAQVNGKKVCILGDEKRVTVSATYTTTTHMTPGTGTITITALDSSQQALQCTSDAALIIKGKKFTAIFTPQSPAINGNVNPPQPDPNYPSPSSGKGSFITQQNFATVN</sequence>
<protein>
    <submittedName>
        <fullName evidence="2">Uncharacterized protein</fullName>
    </submittedName>
</protein>